<reference evidence="7" key="2">
    <citation type="journal article" date="2024" name="Arch. Virol.">
        <title>Probing of plant transcriptomes reveals the hidden genetic diversity of the family Secoviridae.</title>
        <authorList>
            <person name="Sidharthan V.K."/>
            <person name="Reddy V."/>
            <person name="Kiran G."/>
            <person name="Rajeswari V."/>
            <person name="Baranwal V.K."/>
            <person name="Kumar M.K."/>
            <person name="Kumar K.S."/>
        </authorList>
    </citation>
    <scope>NUCLEOTIDE SEQUENCE</scope>
    <source>
        <strain evidence="7">Sil dic</strain>
    </source>
</reference>
<evidence type="ECO:0000256" key="3">
    <source>
        <dbReference type="ARBA" id="ARBA00022844"/>
    </source>
</evidence>
<dbReference type="GO" id="GO:0005198">
    <property type="term" value="F:structural molecule activity"/>
    <property type="evidence" value="ECO:0007669"/>
    <property type="project" value="InterPro"/>
</dbReference>
<keyword evidence="2" id="KW-0167">Capsid protein</keyword>
<sequence length="1498" mass="165231">MGFLDFLNGRGVAQDLIFAHCAKIYGLEAATSALAAADAKFSGRIKVPPQDSAKSWAAKYREVLLGLVERAIAMASARRSSVALVLFQKRAGRAIYSISAELLKYYTLFGVVVANRIMASMTWVPICADGPYSSVGRQAHVENLGVQSQVAGELDTQGPLCPNINLGMQSLVAAEPQTDAEEHCTNPPLQSVVAEELDTSCRGKSDWSFHDFESDDSLWFKGGHRPIWYDPLFEDGDYTAIPDPPSSGEMWLLMETCLALQWCEWEEENPQIQSEVAAELDTAFSSSLIEEEEDLAEELCTNHNLQSCVAVELDTSGMEVPPIHPLQQSVIDDLTAIFDGEMEASISFSNTYAQQYVEYVWPGYHPWFVNKDDFCFEFDSFATRCKPNSENYFLNYSSDPDFLWPITTKEHQAMMDLLSMDSMEIGLHGNWPCYHEVDHIDVNIAGPPVYNNFVGVQKNKYVAGVCRHNKYSKCLFCPVYCKNVCHSLFLVPLENFQVPLNWCYDCIFQILKEQGQQEKRARNERGWQLLQEARKSRLEREQRERAALIEEARQKQRLKYGVFAFAATAIIETCTQEPIYERYATAHSGLESNVHTVHEDPIVQVQNQPTPAFSVGSGRTIGATDDAGINVAPYQQEARLRWLNSRKKNVESQQDRISRYADMHGISYEQARSAFSGATEAVPSQAPLLPSKSRAYKKRSVFGGGPSTRAQRTIDVVLNSPAGDEGTASSIFYFNPVNSQELKEMSEKGNTMLSLDALEIAVDPVGMPGDDTDITVVAMWNQDSDPQRALLGSMSTFVGNGLARCVFFPGLKLMHQHCSVPDGRVLKIIVSSTNSTLLSNLPRAQISIGTLRQHLGPGHDRTINQDLVESQIRGYRIGATQQGSAVILAPRGTAVEGTPSANVDLGIGRQLVQSGPLSWKLSRSQSAKFSVQGTSRPRGQQPSVLGTLSANVQIEADGVQINNLVAPRYADAHSGLEESDTVCTVVEEDPFVVALTKGFSVAKDAKRGTYIGKIDFLSEIRSANKLPYQQWVATGLIDPVVQIKVYAGSNPFVGTTISGALDIFRKIDVDKLGGKMPVKLAGKLPNFVHPLSGVGVKTYTFDTSRMAGHSFYPHSKGFADPIFHFFVFDDNDVPCAANWKLTVDILLRSGKRDAIFECIPFLTLPYTPPKFLPLDINLGVVSIALSDTAPASAVRLAFADLVDIGTKKSMGMTQAIYGLNCGVNGRVKGRITKIGTSLVSCIVRLVMWWGSNLPNFENTSSLPHEDINLDIGAQDFDLQFQSPFAASGCNESAMRLGIYAVGGPLAPTGCNAPCNLSLHIYGVETASPAVPISLIGEQIAWLQLSDLALAENSSIYLPNHICEIKMEKATVQLRDNPLSRIFGSCGFFSGEIEFIFSWSCKSKIADEKMDLWFGKCFGKKDKVQILNSKVYNLYNPGEHRHIMSVGDFSGFNKPGGTNEMCQFNRIWCRKWENVGNIDVSIKLLPGFKFYGWSCISPT</sequence>
<keyword evidence="3" id="KW-0946">Virion</keyword>
<reference evidence="7" key="1">
    <citation type="submission" date="2023-11" db="EMBL/GenBank/DDBJ databases">
        <authorList>
            <person name="Sidharthan V.K."/>
            <person name="Reddy V."/>
            <person name="Kiran G."/>
            <person name="Rajeswari V."/>
            <person name="Baranwal V.K."/>
        </authorList>
    </citation>
    <scope>NUCLEOTIDE SEQUENCE</scope>
    <source>
        <strain evidence="7">Sil dic</strain>
    </source>
</reference>
<name>A0AAT9JHA2_9SECO</name>
<dbReference type="InterPro" id="IPR005306">
    <property type="entry name" value="Nepo_coat_N"/>
</dbReference>
<dbReference type="Pfam" id="PF03391">
    <property type="entry name" value="Nepo_coat"/>
    <property type="match status" value="1"/>
</dbReference>
<dbReference type="Gene3D" id="2.60.120.20">
    <property type="match status" value="2"/>
</dbReference>
<dbReference type="Pfam" id="PF03689">
    <property type="entry name" value="Nepo_coat_N"/>
    <property type="match status" value="1"/>
</dbReference>
<proteinExistence type="predicted"/>
<dbReference type="GO" id="GO:0019028">
    <property type="term" value="C:viral capsid"/>
    <property type="evidence" value="ECO:0007669"/>
    <property type="project" value="UniProtKB-KW"/>
</dbReference>
<evidence type="ECO:0000256" key="1">
    <source>
        <dbReference type="ARBA" id="ARBA00004328"/>
    </source>
</evidence>
<feature type="domain" description="Nepovirus coat protein" evidence="4">
    <location>
        <begin position="1160"/>
        <end position="1324"/>
    </location>
</feature>
<comment type="subcellular location">
    <subcellularLocation>
        <location evidence="1">Virion</location>
    </subcellularLocation>
</comment>
<accession>A0AAT9JHA2</accession>
<dbReference type="Pfam" id="PF03688">
    <property type="entry name" value="Nepo_coat_C"/>
    <property type="match status" value="1"/>
</dbReference>
<evidence type="ECO:0000256" key="2">
    <source>
        <dbReference type="ARBA" id="ARBA00022561"/>
    </source>
</evidence>
<feature type="domain" description="Nepovirus coat protein C-terminal" evidence="5">
    <location>
        <begin position="1338"/>
        <end position="1493"/>
    </location>
</feature>
<protein>
    <submittedName>
        <fullName evidence="7">Polyprotein</fullName>
    </submittedName>
</protein>
<dbReference type="InterPro" id="IPR029053">
    <property type="entry name" value="Viral_coat"/>
</dbReference>
<evidence type="ECO:0000313" key="7">
    <source>
        <dbReference type="EMBL" id="DBA54784.1"/>
    </source>
</evidence>
<feature type="domain" description="Nepovirus coat protein N-terminal" evidence="6">
    <location>
        <begin position="994"/>
        <end position="1081"/>
    </location>
</feature>
<evidence type="ECO:0000259" key="5">
    <source>
        <dbReference type="Pfam" id="PF03688"/>
    </source>
</evidence>
<evidence type="ECO:0000259" key="6">
    <source>
        <dbReference type="Pfam" id="PF03689"/>
    </source>
</evidence>
<dbReference type="SUPFAM" id="SSF88633">
    <property type="entry name" value="Positive stranded ssRNA viruses"/>
    <property type="match status" value="3"/>
</dbReference>
<dbReference type="InterPro" id="IPR005305">
    <property type="entry name" value="Nepo_coat_C"/>
</dbReference>
<evidence type="ECO:0000259" key="4">
    <source>
        <dbReference type="Pfam" id="PF03391"/>
    </source>
</evidence>
<organism evidence="7">
    <name type="scientific">Silene diclinis nepovirus</name>
    <dbReference type="NCBI Taxonomy" id="3115777"/>
    <lineage>
        <taxon>Viruses</taxon>
        <taxon>Riboviria</taxon>
        <taxon>Orthornavirae</taxon>
        <taxon>Pisuviricota</taxon>
        <taxon>Pisoniviricetes</taxon>
        <taxon>Picornavirales</taxon>
        <taxon>Secoviridae</taxon>
        <taxon>Comovirinae</taxon>
        <taxon>Nepovirus</taxon>
    </lineage>
</organism>
<dbReference type="EMBL" id="BK065115">
    <property type="protein sequence ID" value="DBA54784.1"/>
    <property type="molecule type" value="Genomic_RNA"/>
</dbReference>
<dbReference type="InterPro" id="IPR005054">
    <property type="entry name" value="Nepo_coat"/>
</dbReference>